<evidence type="ECO:0000313" key="2">
    <source>
        <dbReference type="Proteomes" id="UP000663879"/>
    </source>
</evidence>
<sequence length="98" mass="11743">MVARVLVSPKNTDINIDKTILQMAEIRHFKQFFSSESLYQIYDVMAINNVDLEDLSNETIEKVSYMEKYYEVNEREIRFYENLEDEIPSNQMAYFLNI</sequence>
<dbReference type="AlphaFoldDB" id="A0A814CNH5"/>
<gene>
    <name evidence="1" type="ORF">OXX778_LOCUS13506</name>
</gene>
<proteinExistence type="predicted"/>
<protein>
    <submittedName>
        <fullName evidence="1">Uncharacterized protein</fullName>
    </submittedName>
</protein>
<evidence type="ECO:0000313" key="1">
    <source>
        <dbReference type="EMBL" id="CAF0942609.1"/>
    </source>
</evidence>
<comment type="caution">
    <text evidence="1">The sequence shown here is derived from an EMBL/GenBank/DDBJ whole genome shotgun (WGS) entry which is preliminary data.</text>
</comment>
<dbReference type="EMBL" id="CAJNOC010002608">
    <property type="protein sequence ID" value="CAF0942609.1"/>
    <property type="molecule type" value="Genomic_DNA"/>
</dbReference>
<name>A0A814CNH5_9BILA</name>
<organism evidence="1 2">
    <name type="scientific">Brachionus calyciflorus</name>
    <dbReference type="NCBI Taxonomy" id="104777"/>
    <lineage>
        <taxon>Eukaryota</taxon>
        <taxon>Metazoa</taxon>
        <taxon>Spiralia</taxon>
        <taxon>Gnathifera</taxon>
        <taxon>Rotifera</taxon>
        <taxon>Eurotatoria</taxon>
        <taxon>Monogononta</taxon>
        <taxon>Pseudotrocha</taxon>
        <taxon>Ploima</taxon>
        <taxon>Brachionidae</taxon>
        <taxon>Brachionus</taxon>
    </lineage>
</organism>
<reference evidence="1" key="1">
    <citation type="submission" date="2021-02" db="EMBL/GenBank/DDBJ databases">
        <authorList>
            <person name="Nowell W R."/>
        </authorList>
    </citation>
    <scope>NUCLEOTIDE SEQUENCE</scope>
    <source>
        <strain evidence="1">Ploen Becks lab</strain>
    </source>
</reference>
<keyword evidence="2" id="KW-1185">Reference proteome</keyword>
<dbReference type="Proteomes" id="UP000663879">
    <property type="component" value="Unassembled WGS sequence"/>
</dbReference>
<accession>A0A814CNH5</accession>